<evidence type="ECO:0000256" key="1">
    <source>
        <dbReference type="SAM" id="SignalP"/>
    </source>
</evidence>
<dbReference type="Proteomes" id="UP000272428">
    <property type="component" value="Unassembled WGS sequence"/>
</dbReference>
<dbReference type="RefSeq" id="WP_147462035.1">
    <property type="nucleotide sequence ID" value="NZ_RBXB01000001.1"/>
</dbReference>
<comment type="caution">
    <text evidence="2">The sequence shown here is derived from an EMBL/GenBank/DDBJ whole genome shotgun (WGS) entry which is preliminary data.</text>
</comment>
<sequence length="799" mass="89749">MLQKLILLSVLAFMNYANAQDKAEQALQNFEQKYPQEKIHLLLNKSNYIAGENIWFKSFVFEGYNRSSVSTNLFVELYDRNKTQISKAIFPLYNGEGNGSLSLPETLKEDVYYIRAYTTWMANFSEDFQWIQPIEVYNPASPEKLISDTTSPWSVTVFPESGTFVHGINTQFAVRLQSNGITPSDWSGYVIDSANPDIKIVSFKGFDQNVGSFNLTPESGKKYQLIVQDNKGIKQNIDLPFVSASGLNLQVKSKTNAITYSIQSKNTPHSSYKVLGTINNQLVYKARISNLSNEKTYTIPTDKLVNGILQLTVFDDKEQVIATRLCFVQPQLLNIKQPSIQNVSLSDIPHETNTFTIAKDPNYSNYSVVVLDEESQSTETEKSLLSTLWLTGDITSKIYSPAQYFGKNHNTEALDALLISEKWKRFDWNTLISGSFPAIRYTPESYLSYKGKVSGPSAGSSALNLISKTDQENGTKLYQIPTDDSGIFTFNNLIFEGTMKFFYQLSGKQKTSNATNVYVQPSYTFIPYKSNLPATNFKLAARTPNEPLPVEVAKAVKSKAFEKSISEKINTIEEIRLTGQKKDDKRKLNQQLSSSLFKSISEDIFDFVNDKNTLVAGSNILQFLEGRVANFQMRMSNGSLTPFLREAPVPVFLNEMKIDPSQITNISVADVAMIKVIKDHFIGAGPGGGRQAIAIYTHQGGEAKLSDEELKQLPGLKSITLNGYSKEAVFNNAVYDNASLKDTGKDTRTNLYWNPYLEVKSDTPTTVRFYNNDDAKGYKILIIGFDENDTPLYYYETKP</sequence>
<dbReference type="AlphaFoldDB" id="A0A495SNT8"/>
<evidence type="ECO:0008006" key="4">
    <source>
        <dbReference type="Google" id="ProtNLM"/>
    </source>
</evidence>
<gene>
    <name evidence="2" type="ORF">BCF58_1166</name>
</gene>
<keyword evidence="1" id="KW-0732">Signal</keyword>
<evidence type="ECO:0000313" key="2">
    <source>
        <dbReference type="EMBL" id="RKT01938.1"/>
    </source>
</evidence>
<organism evidence="2 3">
    <name type="scientific">Chryseobacterium defluvii</name>
    <dbReference type="NCBI Taxonomy" id="160396"/>
    <lineage>
        <taxon>Bacteria</taxon>
        <taxon>Pseudomonadati</taxon>
        <taxon>Bacteroidota</taxon>
        <taxon>Flavobacteriia</taxon>
        <taxon>Flavobacteriales</taxon>
        <taxon>Weeksellaceae</taxon>
        <taxon>Chryseobacterium group</taxon>
        <taxon>Chryseobacterium</taxon>
    </lineage>
</organism>
<feature type="chain" id="PRO_5019818197" description="TonB-dependent receptor-like protein" evidence="1">
    <location>
        <begin position="20"/>
        <end position="799"/>
    </location>
</feature>
<feature type="signal peptide" evidence="1">
    <location>
        <begin position="1"/>
        <end position="19"/>
    </location>
</feature>
<evidence type="ECO:0000313" key="3">
    <source>
        <dbReference type="Proteomes" id="UP000272428"/>
    </source>
</evidence>
<accession>A0A495SNT8</accession>
<reference evidence="2 3" key="1">
    <citation type="submission" date="2018-10" db="EMBL/GenBank/DDBJ databases">
        <title>Genomic Encyclopedia of Archaeal and Bacterial Type Strains, Phase II (KMG-II): from individual species to whole genera.</title>
        <authorList>
            <person name="Goeker M."/>
        </authorList>
    </citation>
    <scope>NUCLEOTIDE SEQUENCE [LARGE SCALE GENOMIC DNA]</scope>
    <source>
        <strain evidence="2 3">DSM 14219</strain>
    </source>
</reference>
<name>A0A495SNT8_9FLAO</name>
<dbReference type="EMBL" id="RBXB01000001">
    <property type="protein sequence ID" value="RKT01938.1"/>
    <property type="molecule type" value="Genomic_DNA"/>
</dbReference>
<keyword evidence="3" id="KW-1185">Reference proteome</keyword>
<protein>
    <recommendedName>
        <fullName evidence="4">TonB-dependent receptor-like protein</fullName>
    </recommendedName>
</protein>
<dbReference type="OrthoDB" id="679547at2"/>
<proteinExistence type="predicted"/>